<dbReference type="PANTHER" id="PTHR34047:SF8">
    <property type="entry name" value="PROTEIN YKFC"/>
    <property type="match status" value="1"/>
</dbReference>
<dbReference type="InterPro" id="IPR051083">
    <property type="entry name" value="GrpII_Intron_Splice-Mob/Def"/>
</dbReference>
<feature type="domain" description="Reverse transcriptase" evidence="2">
    <location>
        <begin position="68"/>
        <end position="296"/>
    </location>
</feature>
<gene>
    <name evidence="3" type="ORF">GJ691_10915</name>
</gene>
<dbReference type="OrthoDB" id="9780724at2"/>
<dbReference type="InterPro" id="IPR043128">
    <property type="entry name" value="Rev_trsase/Diguanyl_cyclase"/>
</dbReference>
<dbReference type="PROSITE" id="PS50878">
    <property type="entry name" value="RT_POL"/>
    <property type="match status" value="1"/>
</dbReference>
<dbReference type="PANTHER" id="PTHR34047">
    <property type="entry name" value="NUCLEAR INTRON MATURASE 1, MITOCHONDRIAL-RELATED"/>
    <property type="match status" value="1"/>
</dbReference>
<keyword evidence="3" id="KW-0695">RNA-directed DNA polymerase</keyword>
<dbReference type="Proteomes" id="UP000443153">
    <property type="component" value="Unassembled WGS sequence"/>
</dbReference>
<accession>A0A6I2MPB4</accession>
<evidence type="ECO:0000259" key="2">
    <source>
        <dbReference type="PROSITE" id="PS50878"/>
    </source>
</evidence>
<evidence type="ECO:0000256" key="1">
    <source>
        <dbReference type="ARBA" id="ARBA00034120"/>
    </source>
</evidence>
<evidence type="ECO:0000313" key="3">
    <source>
        <dbReference type="EMBL" id="MRX64682.1"/>
    </source>
</evidence>
<dbReference type="Gene3D" id="3.30.70.270">
    <property type="match status" value="1"/>
</dbReference>
<protein>
    <submittedName>
        <fullName evidence="3">RNA-directed DNA polymerase</fullName>
    </submittedName>
</protein>
<evidence type="ECO:0000313" key="4">
    <source>
        <dbReference type="Proteomes" id="UP000443153"/>
    </source>
</evidence>
<dbReference type="InterPro" id="IPR043502">
    <property type="entry name" value="DNA/RNA_pol_sf"/>
</dbReference>
<comment type="similarity">
    <text evidence="1">Belongs to the bacterial reverse transcriptase family.</text>
</comment>
<dbReference type="GO" id="GO:0003964">
    <property type="term" value="F:RNA-directed DNA polymerase activity"/>
    <property type="evidence" value="ECO:0007669"/>
    <property type="project" value="UniProtKB-KW"/>
</dbReference>
<dbReference type="SUPFAM" id="SSF56672">
    <property type="entry name" value="DNA/RNA polymerases"/>
    <property type="match status" value="1"/>
</dbReference>
<organism evidence="3 4">
    <name type="scientific">Maribacter luteus</name>
    <dbReference type="NCBI Taxonomy" id="2594478"/>
    <lineage>
        <taxon>Bacteria</taxon>
        <taxon>Pseudomonadati</taxon>
        <taxon>Bacteroidota</taxon>
        <taxon>Flavobacteriia</taxon>
        <taxon>Flavobacteriales</taxon>
        <taxon>Flavobacteriaceae</taxon>
        <taxon>Maribacter</taxon>
    </lineage>
</organism>
<proteinExistence type="inferred from homology"/>
<reference evidence="3 4" key="1">
    <citation type="submission" date="2019-11" db="EMBL/GenBank/DDBJ databases">
        <title>Maribacter lutea sp. nov., a marine bacterium isolated from intertidal sand.</title>
        <authorList>
            <person name="Liu A."/>
        </authorList>
    </citation>
    <scope>NUCLEOTIDE SEQUENCE [LARGE SCALE GENOMIC DNA]</scope>
    <source>
        <strain evidence="3 4">RZ05</strain>
    </source>
</reference>
<keyword evidence="4" id="KW-1185">Reference proteome</keyword>
<dbReference type="AlphaFoldDB" id="A0A6I2MPB4"/>
<keyword evidence="3" id="KW-0548">Nucleotidyltransferase</keyword>
<dbReference type="InterPro" id="IPR000477">
    <property type="entry name" value="RT_dom"/>
</dbReference>
<dbReference type="Pfam" id="PF00078">
    <property type="entry name" value="RVT_1"/>
    <property type="match status" value="1"/>
</dbReference>
<keyword evidence="3" id="KW-0808">Transferase</keyword>
<name>A0A6I2MPB4_9FLAO</name>
<comment type="caution">
    <text evidence="3">The sequence shown here is derived from an EMBL/GenBank/DDBJ whole genome shotgun (WGS) entry which is preliminary data.</text>
</comment>
<sequence length="480" mass="57332">MRGVNDGFYILYKKFTYKVLNQNMSKTEIFKKENLEVIFKENFDETKTKGIDKLNAIGFRNRKDELLNATERKIYDATYTFSPYVEVLKLKGRNKHPRIISIPTVRDRIVLFAIKEYLHDLFPDSINKKLPNSFIRDIKKYLSINKKSKYFLKLDITKYYDTINRKSLLQKLKDKGVDICVLRLIQNAIETPTVPQNTSKSKYHLYETKKGVPQGLSISNVLAQIYMEELDKTLNRRKYFYSRYVDDILILNDDLISKYRFQNVEKEIKKINLDLNKPKTEFGKVSDGFIFLSYFISEKNVSIAEKNVQLFIRRIAGKFTWFKNGLSNKYDRPRWLKDDKDRFKKVFLEELNEMITGIISKNKKYGWLFYFAEINDKSLLFKLDKIIASFFEDLKAFENKPPKELKKLVRSYHVIRFDSNKNYLANYDEINTIRKKREFLVFRGQIGSEIPYTNEEIEDYFEKFMKKTINKLEKDLGYKY</sequence>
<dbReference type="EMBL" id="WKJH01000008">
    <property type="protein sequence ID" value="MRX64682.1"/>
    <property type="molecule type" value="Genomic_DNA"/>
</dbReference>